<protein>
    <submittedName>
        <fullName evidence="1">Uncharacterized protein</fullName>
    </submittedName>
</protein>
<comment type="caution">
    <text evidence="1">The sequence shown here is derived from an EMBL/GenBank/DDBJ whole genome shotgun (WGS) entry which is preliminary data.</text>
</comment>
<proteinExistence type="predicted"/>
<dbReference type="EMBL" id="REGN01010620">
    <property type="protein sequence ID" value="RMZ98688.1"/>
    <property type="molecule type" value="Genomic_DNA"/>
</dbReference>
<gene>
    <name evidence="1" type="ORF">BpHYR1_025573</name>
</gene>
<dbReference type="AlphaFoldDB" id="A0A3M7PI49"/>
<dbReference type="Proteomes" id="UP000276133">
    <property type="component" value="Unassembled WGS sequence"/>
</dbReference>
<organism evidence="1 2">
    <name type="scientific">Brachionus plicatilis</name>
    <name type="common">Marine rotifer</name>
    <name type="synonym">Brachionus muelleri</name>
    <dbReference type="NCBI Taxonomy" id="10195"/>
    <lineage>
        <taxon>Eukaryota</taxon>
        <taxon>Metazoa</taxon>
        <taxon>Spiralia</taxon>
        <taxon>Gnathifera</taxon>
        <taxon>Rotifera</taxon>
        <taxon>Eurotatoria</taxon>
        <taxon>Monogononta</taxon>
        <taxon>Pseudotrocha</taxon>
        <taxon>Ploima</taxon>
        <taxon>Brachionidae</taxon>
        <taxon>Brachionus</taxon>
    </lineage>
</organism>
<sequence>MDIFESQIRGCLTFMPKPTPSYSFESLTIPNQFCQESINKSKPSLFLLHDLNQSVSSTQSAFNVEQNLFHDINAELRKIYFRDPTQLSKYFMSLRSHVLNNRMDTSLFDSPKYSKKIQLSDSLAVLEITMA</sequence>
<evidence type="ECO:0000313" key="1">
    <source>
        <dbReference type="EMBL" id="RMZ98688.1"/>
    </source>
</evidence>
<reference evidence="1 2" key="1">
    <citation type="journal article" date="2018" name="Sci. Rep.">
        <title>Genomic signatures of local adaptation to the degree of environmental predictability in rotifers.</title>
        <authorList>
            <person name="Franch-Gras L."/>
            <person name="Hahn C."/>
            <person name="Garcia-Roger E.M."/>
            <person name="Carmona M.J."/>
            <person name="Serra M."/>
            <person name="Gomez A."/>
        </authorList>
    </citation>
    <scope>NUCLEOTIDE SEQUENCE [LARGE SCALE GENOMIC DNA]</scope>
    <source>
        <strain evidence="1">HYR1</strain>
    </source>
</reference>
<name>A0A3M7PI49_BRAPC</name>
<keyword evidence="2" id="KW-1185">Reference proteome</keyword>
<accession>A0A3M7PI49</accession>
<evidence type="ECO:0000313" key="2">
    <source>
        <dbReference type="Proteomes" id="UP000276133"/>
    </source>
</evidence>